<accession>A0A150JGE2</accession>
<comment type="pathway">
    <text evidence="1 11">Pyrimidine metabolism; CTP biosynthesis via de novo pathway; CTP from UDP: step 2/2.</text>
</comment>
<dbReference type="FunFam" id="3.40.50.880:FF:000002">
    <property type="entry name" value="CTP synthase"/>
    <property type="match status" value="1"/>
</dbReference>
<dbReference type="EC" id="6.3.4.2" evidence="11"/>
<evidence type="ECO:0000256" key="8">
    <source>
        <dbReference type="ARBA" id="ARBA00022962"/>
    </source>
</evidence>
<organism evidence="14 16">
    <name type="scientific">Candidatus Methanofastidiosum methylothiophilum</name>
    <dbReference type="NCBI Taxonomy" id="1705564"/>
    <lineage>
        <taxon>Archaea</taxon>
        <taxon>Methanobacteriati</taxon>
        <taxon>Methanobacteriota</taxon>
        <taxon>Stenosarchaea group</taxon>
        <taxon>Candidatus Methanofastidiosia</taxon>
        <taxon>Candidatus Methanofastidiosales</taxon>
        <taxon>Candidatus Methanofastidiosaceae</taxon>
        <taxon>Candidatus Methanofastidiosum</taxon>
    </lineage>
</organism>
<feature type="binding site" evidence="11">
    <location>
        <begin position="182"/>
        <end position="187"/>
    </location>
    <ligand>
        <name>CTP</name>
        <dbReference type="ChEBI" id="CHEBI:37563"/>
        <note>allosteric inhibitor</note>
    </ligand>
</feature>
<evidence type="ECO:0000313" key="15">
    <source>
        <dbReference type="EMBL" id="KYC58135.1"/>
    </source>
</evidence>
<accession>A0A150JB87</accession>
<dbReference type="NCBIfam" id="NF003792">
    <property type="entry name" value="PRK05380.1"/>
    <property type="match status" value="1"/>
</dbReference>
<dbReference type="EMBL" id="LNJB01000013">
    <property type="protein sequence ID" value="KYC54470.1"/>
    <property type="molecule type" value="Genomic_DNA"/>
</dbReference>
<dbReference type="InterPro" id="IPR017456">
    <property type="entry name" value="CTP_synthase_N"/>
</dbReference>
<comment type="caution">
    <text evidence="14">The sequence shown here is derived from an EMBL/GenBank/DDBJ whole genome shotgun (WGS) entry which is preliminary data.</text>
</comment>
<comment type="catalytic activity">
    <reaction evidence="10 11">
        <text>UTP + L-glutamine + ATP + H2O = CTP + L-glutamate + ADP + phosphate + 2 H(+)</text>
        <dbReference type="Rhea" id="RHEA:26426"/>
        <dbReference type="ChEBI" id="CHEBI:15377"/>
        <dbReference type="ChEBI" id="CHEBI:15378"/>
        <dbReference type="ChEBI" id="CHEBI:29985"/>
        <dbReference type="ChEBI" id="CHEBI:30616"/>
        <dbReference type="ChEBI" id="CHEBI:37563"/>
        <dbReference type="ChEBI" id="CHEBI:43474"/>
        <dbReference type="ChEBI" id="CHEBI:46398"/>
        <dbReference type="ChEBI" id="CHEBI:58359"/>
        <dbReference type="ChEBI" id="CHEBI:456216"/>
        <dbReference type="EC" id="6.3.4.2"/>
    </reaction>
</comment>
<feature type="binding site" evidence="11">
    <location>
        <position position="70"/>
    </location>
    <ligand>
        <name>Mg(2+)</name>
        <dbReference type="ChEBI" id="CHEBI:18420"/>
    </ligand>
</feature>
<evidence type="ECO:0000313" key="16">
    <source>
        <dbReference type="Proteomes" id="UP000092420"/>
    </source>
</evidence>
<feature type="binding site" evidence="11">
    <location>
        <position position="236"/>
    </location>
    <ligand>
        <name>ATP</name>
        <dbReference type="ChEBI" id="CHEBI:30616"/>
    </ligand>
</feature>
<feature type="region of interest" description="Amidoligase domain" evidence="11">
    <location>
        <begin position="1"/>
        <end position="261"/>
    </location>
</feature>
<feature type="binding site" evidence="11">
    <location>
        <position position="396"/>
    </location>
    <ligand>
        <name>L-glutamine</name>
        <dbReference type="ChEBI" id="CHEBI:58359"/>
    </ligand>
</feature>
<dbReference type="CDD" id="cd03113">
    <property type="entry name" value="CTPS_N"/>
    <property type="match status" value="1"/>
</dbReference>
<comment type="catalytic activity">
    <reaction evidence="11">
        <text>L-glutamine + H2O = L-glutamate + NH4(+)</text>
        <dbReference type="Rhea" id="RHEA:15889"/>
        <dbReference type="ChEBI" id="CHEBI:15377"/>
        <dbReference type="ChEBI" id="CHEBI:28938"/>
        <dbReference type="ChEBI" id="CHEBI:29985"/>
        <dbReference type="ChEBI" id="CHEBI:58359"/>
    </reaction>
</comment>
<feature type="binding site" evidence="11">
    <location>
        <position position="218"/>
    </location>
    <ligand>
        <name>UTP</name>
        <dbReference type="ChEBI" id="CHEBI:46398"/>
    </ligand>
</feature>
<feature type="binding site" evidence="11">
    <location>
        <position position="70"/>
    </location>
    <ligand>
        <name>ATP</name>
        <dbReference type="ChEBI" id="CHEBI:30616"/>
    </ligand>
</feature>
<evidence type="ECO:0000256" key="9">
    <source>
        <dbReference type="ARBA" id="ARBA00022975"/>
    </source>
</evidence>
<keyword evidence="6 11" id="KW-0067">ATP-binding</keyword>
<evidence type="ECO:0000256" key="10">
    <source>
        <dbReference type="ARBA" id="ARBA00047781"/>
    </source>
</evidence>
<feature type="domain" description="Glutamine amidotransferase" evidence="12">
    <location>
        <begin position="293"/>
        <end position="516"/>
    </location>
</feature>
<evidence type="ECO:0000256" key="11">
    <source>
        <dbReference type="HAMAP-Rule" id="MF_01227"/>
    </source>
</evidence>
<feature type="binding site" evidence="11">
    <location>
        <position position="12"/>
    </location>
    <ligand>
        <name>CTP</name>
        <dbReference type="ChEBI" id="CHEBI:37563"/>
        <note>allosteric inhibitor</note>
    </ligand>
</feature>
<feature type="binding site" evidence="11">
    <location>
        <begin position="13"/>
        <end position="18"/>
    </location>
    <ligand>
        <name>ATP</name>
        <dbReference type="ChEBI" id="CHEBI:30616"/>
    </ligand>
</feature>
<keyword evidence="4 11" id="KW-0479">Metal-binding</keyword>
<dbReference type="Gene3D" id="3.40.50.300">
    <property type="entry name" value="P-loop containing nucleotide triphosphate hydrolases"/>
    <property type="match status" value="1"/>
</dbReference>
<comment type="activity regulation">
    <text evidence="11">Allosterically activated by GTP, when glutamine is the substrate; GTP has no effect on the reaction when ammonia is the substrate. The allosteric effector GTP functions by stabilizing the protein conformation that binds the tetrahedral intermediate(s) formed during glutamine hydrolysis. Inhibited by the product CTP, via allosteric rather than competitive inhibition.</text>
</comment>
<comment type="caution">
    <text evidence="11">Lacks conserved residue(s) required for the propagation of feature annotation.</text>
</comment>
<keyword evidence="8 11" id="KW-0315">Glutamine amidotransferase</keyword>
<evidence type="ECO:0000256" key="5">
    <source>
        <dbReference type="ARBA" id="ARBA00022741"/>
    </source>
</evidence>
<evidence type="ECO:0000259" key="13">
    <source>
        <dbReference type="Pfam" id="PF06418"/>
    </source>
</evidence>
<feature type="active site" evidence="11">
    <location>
        <position position="499"/>
    </location>
</feature>
<sequence>MKYVVVTGGVISGLGKGVTTASIAKIIQSMGHKVTVVKIDPYVNVDAGTMSPFEHGEVFVLEDGGEVDLDLGNYERFLNIHLTKAHNITTGKVYLNVIEKERKGAYLGKTVQIIPHITDEIRNEIRKVGKDHDITVIEVGGTVGDIESMPFLEALRQLSIEEDVVFIHVTLVPNLTVVGEPKTKPTQHSVKTLREVGISPHIIVCRSTQKLNEKTKEKIALFTNVKVDHVISAPDVEDIHFMPIIFNEEKIGQKILDYFKIDGKPNLSLWKSILCKEYKKNVNLAIVGKYIDLHDSYLSISQALKHASFKTCYKTNISWIEAENFDNVNITDEFENYDGILVPGGFGSRGVEGKINVIKYARENNIPFLGICLGFQLSVIEYARNVYGLKNANTTEICNTEYPVIDLLPEQKKISTKGGNMRLGSSEIILDKNTMIYSLYKTDRIFERHRHRYEVNKDYVDLLTKDKKLIFSGKSPNGLMEALEVKGHPFFLGTQFHPEFKSKVESVAPTFYGFVKAMGEKQ</sequence>
<dbReference type="Pfam" id="PF06418">
    <property type="entry name" value="CTP_synth_N"/>
    <property type="match status" value="1"/>
</dbReference>
<dbReference type="UniPathway" id="UPA00159">
    <property type="reaction ID" value="UER00277"/>
</dbReference>
<comment type="catalytic activity">
    <reaction evidence="11">
        <text>UTP + NH4(+) + ATP = CTP + ADP + phosphate + 2 H(+)</text>
        <dbReference type="Rhea" id="RHEA:16597"/>
        <dbReference type="ChEBI" id="CHEBI:15378"/>
        <dbReference type="ChEBI" id="CHEBI:28938"/>
        <dbReference type="ChEBI" id="CHEBI:30616"/>
        <dbReference type="ChEBI" id="CHEBI:37563"/>
        <dbReference type="ChEBI" id="CHEBI:43474"/>
        <dbReference type="ChEBI" id="CHEBI:46398"/>
        <dbReference type="ChEBI" id="CHEBI:456216"/>
    </reaction>
</comment>
<keyword evidence="9 11" id="KW-0665">Pyrimidine biosynthesis</keyword>
<comment type="function">
    <text evidence="11">Catalyzes the ATP-dependent amination of UTP to CTP with either L-glutamine or ammonia as the source of nitrogen. Regulates intracellular CTP levels through interactions with the four ribonucleotide triphosphates.</text>
</comment>
<dbReference type="Gene3D" id="3.40.50.880">
    <property type="match status" value="1"/>
</dbReference>
<evidence type="ECO:0000256" key="7">
    <source>
        <dbReference type="ARBA" id="ARBA00022842"/>
    </source>
</evidence>
<dbReference type="Pfam" id="PF00117">
    <property type="entry name" value="GATase"/>
    <property type="match status" value="1"/>
</dbReference>
<feature type="binding site" evidence="11">
    <location>
        <position position="452"/>
    </location>
    <ligand>
        <name>L-glutamine</name>
        <dbReference type="ChEBI" id="CHEBI:58359"/>
    </ligand>
</feature>
<feature type="binding site" evidence="11">
    <location>
        <begin position="373"/>
        <end position="376"/>
    </location>
    <ligand>
        <name>L-glutamine</name>
        <dbReference type="ChEBI" id="CHEBI:58359"/>
    </ligand>
</feature>
<evidence type="ECO:0000256" key="2">
    <source>
        <dbReference type="ARBA" id="ARBA00007533"/>
    </source>
</evidence>
<dbReference type="GO" id="GO:0097268">
    <property type="term" value="C:cytoophidium"/>
    <property type="evidence" value="ECO:0007669"/>
    <property type="project" value="UniProtKB-ARBA"/>
</dbReference>
<dbReference type="GO" id="GO:0003883">
    <property type="term" value="F:CTP synthase activity"/>
    <property type="evidence" value="ECO:0007669"/>
    <property type="project" value="UniProtKB-UniRule"/>
</dbReference>
<dbReference type="CDD" id="cd01746">
    <property type="entry name" value="GATase1_CTP_Synthase"/>
    <property type="match status" value="1"/>
</dbReference>
<dbReference type="GO" id="GO:0019856">
    <property type="term" value="P:pyrimidine nucleobase biosynthetic process"/>
    <property type="evidence" value="ECO:0007669"/>
    <property type="project" value="TreeGrafter"/>
</dbReference>
<feature type="binding site" evidence="11">
    <location>
        <position position="138"/>
    </location>
    <ligand>
        <name>Mg(2+)</name>
        <dbReference type="ChEBI" id="CHEBI:18420"/>
    </ligand>
</feature>
<comment type="subunit">
    <text evidence="11">Homotetramer.</text>
</comment>
<dbReference type="Proteomes" id="UP000092420">
    <property type="component" value="Unassembled WGS sequence"/>
</dbReference>
<dbReference type="PANTHER" id="PTHR11550">
    <property type="entry name" value="CTP SYNTHASE"/>
    <property type="match status" value="1"/>
</dbReference>
<name>A0A150JB87_9EURY</name>
<evidence type="ECO:0000256" key="1">
    <source>
        <dbReference type="ARBA" id="ARBA00005171"/>
    </source>
</evidence>
<proteinExistence type="inferred from homology"/>
<dbReference type="GO" id="GO:0046872">
    <property type="term" value="F:metal ion binding"/>
    <property type="evidence" value="ECO:0007669"/>
    <property type="project" value="UniProtKB-KW"/>
</dbReference>
<evidence type="ECO:0000256" key="4">
    <source>
        <dbReference type="ARBA" id="ARBA00022723"/>
    </source>
</evidence>
<feature type="binding site" evidence="11">
    <location>
        <position position="12"/>
    </location>
    <ligand>
        <name>UTP</name>
        <dbReference type="ChEBI" id="CHEBI:46398"/>
    </ligand>
</feature>
<feature type="binding site" evidence="11">
    <location>
        <begin position="182"/>
        <end position="187"/>
    </location>
    <ligand>
        <name>UTP</name>
        <dbReference type="ChEBI" id="CHEBI:46398"/>
    </ligand>
</feature>
<feature type="active site" evidence="11">
    <location>
        <position position="497"/>
    </location>
</feature>
<dbReference type="InterPro" id="IPR004468">
    <property type="entry name" value="CTP_synthase"/>
</dbReference>
<accession>A0A150JLK8</accession>
<dbReference type="EMBL" id="LNJE01000005">
    <property type="protein sequence ID" value="KYC58135.1"/>
    <property type="molecule type" value="Genomic_DNA"/>
</dbReference>
<dbReference type="GO" id="GO:0005524">
    <property type="term" value="F:ATP binding"/>
    <property type="evidence" value="ECO:0007669"/>
    <property type="project" value="UniProtKB-KW"/>
</dbReference>
<gene>
    <name evidence="11 14" type="primary">pyrG</name>
    <name evidence="14" type="ORF">AN188_01065</name>
    <name evidence="15" type="ORF">APG09_00639</name>
</gene>
<protein>
    <recommendedName>
        <fullName evidence="11">CTP synthase</fullName>
        <ecNumber evidence="11">6.3.4.2</ecNumber>
    </recommendedName>
    <alternativeName>
        <fullName evidence="11">Cytidine 5'-triphosphate synthase</fullName>
    </alternativeName>
    <alternativeName>
        <fullName evidence="11">Cytidine triphosphate synthetase</fullName>
        <shortName evidence="11">CTP synthetase</shortName>
        <shortName evidence="11">CTPS</shortName>
    </alternativeName>
    <alternativeName>
        <fullName evidence="11">UTP--ammonia ligase</fullName>
    </alternativeName>
</protein>
<comment type="miscellaneous">
    <text evidence="11">CTPSs have evolved a hybrid strategy for distinguishing between UTP and CTP. The overlapping regions of the product feedback inhibitory and substrate sites recognize a common feature in both compounds, the triphosphate moiety. To differentiate isosteric substrate and product pyrimidine rings, an additional pocket far from the expected kinase/ligase catalytic site, specifically recognizes the cytosine and ribose portions of the product inhibitor.</text>
</comment>
<feature type="domain" description="CTP synthase N-terminal" evidence="13">
    <location>
        <begin position="2"/>
        <end position="261"/>
    </location>
</feature>
<evidence type="ECO:0000256" key="6">
    <source>
        <dbReference type="ARBA" id="ARBA00022840"/>
    </source>
</evidence>
<feature type="binding site" evidence="11">
    <location>
        <begin position="145"/>
        <end position="147"/>
    </location>
    <ligand>
        <name>CTP</name>
        <dbReference type="ChEBI" id="CHEBI:37563"/>
        <note>allosteric inhibitor</note>
    </ligand>
</feature>
<dbReference type="PATRIC" id="fig|1706433.3.peg.1067"/>
<dbReference type="PROSITE" id="PS51273">
    <property type="entry name" value="GATASE_TYPE_1"/>
    <property type="match status" value="1"/>
</dbReference>
<keyword evidence="7 11" id="KW-0460">Magnesium</keyword>
<dbReference type="HAMAP" id="MF_01227">
    <property type="entry name" value="PyrG"/>
    <property type="match status" value="1"/>
</dbReference>
<evidence type="ECO:0000259" key="12">
    <source>
        <dbReference type="Pfam" id="PF00117"/>
    </source>
</evidence>
<evidence type="ECO:0000313" key="14">
    <source>
        <dbReference type="EMBL" id="KYC54470.1"/>
    </source>
</evidence>
<comment type="similarity">
    <text evidence="2 11">Belongs to the CTP synthase family.</text>
</comment>
<dbReference type="SUPFAM" id="SSF52540">
    <property type="entry name" value="P-loop containing nucleoside triphosphate hydrolases"/>
    <property type="match status" value="1"/>
</dbReference>
<dbReference type="NCBIfam" id="TIGR00337">
    <property type="entry name" value="PyrG"/>
    <property type="match status" value="1"/>
</dbReference>
<dbReference type="InterPro" id="IPR027417">
    <property type="entry name" value="P-loop_NTPase"/>
</dbReference>
<dbReference type="PATRIC" id="fig|1706435.3.peg.633"/>
<keyword evidence="3 11" id="KW-0436">Ligase</keyword>
<reference evidence="14 16" key="1">
    <citation type="journal article" date="2016" name="ISME J.">
        <title>Chasing the elusive Euryarchaeota class WSA2: genomes reveal a uniquely fastidious methyl-reducing methanogen.</title>
        <authorList>
            <person name="Nobu M.K."/>
            <person name="Narihiro T."/>
            <person name="Kuroda K."/>
            <person name="Mei R."/>
            <person name="Liu W.T."/>
        </authorList>
    </citation>
    <scope>NUCLEOTIDE SEQUENCE [LARGE SCALE GENOMIC DNA]</scope>
    <source>
        <strain evidence="14">ADurb1013_Bin02101</strain>
        <strain evidence="15">ADurb1213_Bin02801</strain>
    </source>
</reference>
<feature type="active site" description="Nucleophile; for glutamine hydrolysis" evidence="11">
    <location>
        <position position="372"/>
    </location>
</feature>
<dbReference type="GO" id="GO:0044210">
    <property type="term" value="P:'de novo' CTP biosynthetic process"/>
    <property type="evidence" value="ECO:0007669"/>
    <property type="project" value="UniProtKB-UniRule"/>
</dbReference>
<dbReference type="InterPro" id="IPR029062">
    <property type="entry name" value="Class_I_gatase-like"/>
</dbReference>
<dbReference type="SUPFAM" id="SSF52317">
    <property type="entry name" value="Class I glutamine amidotransferase-like"/>
    <property type="match status" value="1"/>
</dbReference>
<keyword evidence="5 11" id="KW-0547">Nucleotide-binding</keyword>
<dbReference type="FunFam" id="3.40.50.300:FF:000009">
    <property type="entry name" value="CTP synthase"/>
    <property type="match status" value="1"/>
</dbReference>
<dbReference type="InterPro" id="IPR033828">
    <property type="entry name" value="GATase1_CTP_Synthase"/>
</dbReference>
<evidence type="ECO:0000256" key="3">
    <source>
        <dbReference type="ARBA" id="ARBA00022598"/>
    </source>
</evidence>
<dbReference type="PANTHER" id="PTHR11550:SF0">
    <property type="entry name" value="CTP SYNTHASE-RELATED"/>
    <property type="match status" value="1"/>
</dbReference>
<feature type="binding site" evidence="11">
    <location>
        <position position="218"/>
    </location>
    <ligand>
        <name>CTP</name>
        <dbReference type="ChEBI" id="CHEBI:37563"/>
        <note>allosteric inhibitor</note>
    </ligand>
</feature>
<dbReference type="InterPro" id="IPR017926">
    <property type="entry name" value="GATASE"/>
</dbReference>
<dbReference type="GO" id="GO:0042802">
    <property type="term" value="F:identical protein binding"/>
    <property type="evidence" value="ECO:0007669"/>
    <property type="project" value="TreeGrafter"/>
</dbReference>
<feature type="binding site" evidence="11">
    <location>
        <position position="345"/>
    </location>
    <ligand>
        <name>L-glutamine</name>
        <dbReference type="ChEBI" id="CHEBI:58359"/>
    </ligand>
</feature>
<dbReference type="AlphaFoldDB" id="A0A150JB87"/>